<dbReference type="AlphaFoldDB" id="A0A2R6NTR4"/>
<keyword evidence="2" id="KW-1185">Reference proteome</keyword>
<name>A0A2R6NTR4_9APHY</name>
<proteinExistence type="predicted"/>
<evidence type="ECO:0000313" key="2">
    <source>
        <dbReference type="Proteomes" id="UP000186601"/>
    </source>
</evidence>
<accession>A0A2R6NTR4</accession>
<reference evidence="1 2" key="1">
    <citation type="submission" date="2018-02" db="EMBL/GenBank/DDBJ databases">
        <title>Genome sequence of the basidiomycete white-rot fungus Phlebia centrifuga.</title>
        <authorList>
            <person name="Granchi Z."/>
            <person name="Peng M."/>
            <person name="de Vries R.P."/>
            <person name="Hilden K."/>
            <person name="Makela M.R."/>
            <person name="Grigoriev I."/>
            <person name="Riley R."/>
        </authorList>
    </citation>
    <scope>NUCLEOTIDE SEQUENCE [LARGE SCALE GENOMIC DNA]</scope>
    <source>
        <strain evidence="1 2">FBCC195</strain>
    </source>
</reference>
<dbReference type="EMBL" id="MLYV02000843">
    <property type="protein sequence ID" value="PSR76468.1"/>
    <property type="molecule type" value="Genomic_DNA"/>
</dbReference>
<organism evidence="1 2">
    <name type="scientific">Hermanssonia centrifuga</name>
    <dbReference type="NCBI Taxonomy" id="98765"/>
    <lineage>
        <taxon>Eukaryota</taxon>
        <taxon>Fungi</taxon>
        <taxon>Dikarya</taxon>
        <taxon>Basidiomycota</taxon>
        <taxon>Agaricomycotina</taxon>
        <taxon>Agaricomycetes</taxon>
        <taxon>Polyporales</taxon>
        <taxon>Meruliaceae</taxon>
        <taxon>Hermanssonia</taxon>
    </lineage>
</organism>
<dbReference type="Proteomes" id="UP000186601">
    <property type="component" value="Unassembled WGS sequence"/>
</dbReference>
<gene>
    <name evidence="1" type="ORF">PHLCEN_2v8443</name>
</gene>
<protein>
    <recommendedName>
        <fullName evidence="3">F-box protein</fullName>
    </recommendedName>
</protein>
<comment type="caution">
    <text evidence="1">The sequence shown here is derived from an EMBL/GenBank/DDBJ whole genome shotgun (WGS) entry which is preliminary data.</text>
</comment>
<evidence type="ECO:0000313" key="1">
    <source>
        <dbReference type="EMBL" id="PSR76468.1"/>
    </source>
</evidence>
<dbReference type="STRING" id="98765.A0A2R6NTR4"/>
<sequence>MDPVDARSLSQTCSRVHALAIRQGLSSLKLIRYTNAEQYEALIRHTFDPPERWLWLRDLQISFNIVDGAQGALTLLERAKMLCTVSIRSLDRLIDAEPRIVDALNSLVHLSEVHLKQLYGGFQPCEVVKSIFPYMMGKLRGCTLQYQYPLPFPDDCVPMDDGAPGLPSLAAISKLHHLECLWLENIELLQGEDTLSPACSSVKQLTLISSDVDSYVLLRAFPNVTELIVSGVDFSYTEAGGEAWHKLDSLIGTLKSCHFIATLVKTHIRSLCVKSGERMAPIEDLRMLLDTVSKTAPNVLLCQLSATKSSINIYPQLVAIAPKLTYLELELIEGYDIGSCGFSWWMDTAPALLASLQVKALYLQLTGTIYRHCREEIPFKEEWTLGVAKSIPSLVYLFVGETANDNRYRWHRVQRSTQAVDIQLVPLSDVAGKHVREAFRNSTYESAEALCGEFV</sequence>
<evidence type="ECO:0008006" key="3">
    <source>
        <dbReference type="Google" id="ProtNLM"/>
    </source>
</evidence>
<dbReference type="SUPFAM" id="SSF52047">
    <property type="entry name" value="RNI-like"/>
    <property type="match status" value="1"/>
</dbReference>